<protein>
    <recommendedName>
        <fullName evidence="4">Plant heme peroxidase family profile domain-containing protein</fullName>
    </recommendedName>
</protein>
<dbReference type="Proteomes" id="UP001300502">
    <property type="component" value="Unassembled WGS sequence"/>
</dbReference>
<reference evidence="5 6" key="1">
    <citation type="submission" date="2022-07" db="EMBL/GenBank/DDBJ databases">
        <title>Genome-wide signatures of adaptation to extreme environments.</title>
        <authorList>
            <person name="Cho C.H."/>
            <person name="Yoon H.S."/>
        </authorList>
    </citation>
    <scope>NUCLEOTIDE SEQUENCE [LARGE SCALE GENOMIC DNA]</scope>
    <source>
        <strain evidence="5 6">108.79 E11</strain>
    </source>
</reference>
<feature type="region of interest" description="Disordered" evidence="3">
    <location>
        <begin position="218"/>
        <end position="238"/>
    </location>
</feature>
<evidence type="ECO:0000259" key="4">
    <source>
        <dbReference type="PROSITE" id="PS50873"/>
    </source>
</evidence>
<dbReference type="Pfam" id="PF00141">
    <property type="entry name" value="peroxidase"/>
    <property type="match status" value="1"/>
</dbReference>
<dbReference type="GO" id="GO:0042744">
    <property type="term" value="P:hydrogen peroxide catabolic process"/>
    <property type="evidence" value="ECO:0007669"/>
    <property type="project" value="TreeGrafter"/>
</dbReference>
<dbReference type="GO" id="GO:0004601">
    <property type="term" value="F:peroxidase activity"/>
    <property type="evidence" value="ECO:0007669"/>
    <property type="project" value="InterPro"/>
</dbReference>
<dbReference type="PANTHER" id="PTHR31356">
    <property type="entry name" value="THYLAKOID LUMENAL 29 KDA PROTEIN, CHLOROPLASTIC-RELATED"/>
    <property type="match status" value="1"/>
</dbReference>
<dbReference type="InterPro" id="IPR019793">
    <property type="entry name" value="Peroxidases_heam-ligand_BS"/>
</dbReference>
<keyword evidence="1" id="KW-0560">Oxidoreductase</keyword>
<keyword evidence="6" id="KW-1185">Reference proteome</keyword>
<dbReference type="CDD" id="cd00691">
    <property type="entry name" value="ascorbate_peroxidase"/>
    <property type="match status" value="1"/>
</dbReference>
<evidence type="ECO:0000313" key="5">
    <source>
        <dbReference type="EMBL" id="KAK4525240.1"/>
    </source>
</evidence>
<name>A0AAV9ICP0_9RHOD</name>
<dbReference type="InterPro" id="IPR002207">
    <property type="entry name" value="Peroxidase_I"/>
</dbReference>
<sequence length="356" mass="39897">MKDKAMQSVDDGEHIAVFGILEVISTKSQRIVKEKMTIGFVHPLGTSVQCNKHYKTATCSSQLYSKSSSFLGRNHGGCKSWSLAYGSKVDRNKYTYSHPNSFKQGRGPTMVASKTELEQQVRSRLVKLFEQTPCMPIMVRLAWHDAGTYDAQTGTGGVNASIRFDPELKHGANNGLRIALDLLEPIKKEYPDISYADLFQLASVTAIEFAKGPKIPFRMGRKDATGPEACPEDGRLPAAEDHMPQLRKTFYRMGLTDKDITVLSGAHTLGRCHKERSGYEGPWTHQPLQFDNTYFIEILKPEPDPGLIRLASDLSLLEDSNTRRLVETYAADKDAFFKDYAESHHKLSELGAVWEY</sequence>
<dbReference type="InterPro" id="IPR010255">
    <property type="entry name" value="Haem_peroxidase_sf"/>
</dbReference>
<evidence type="ECO:0000256" key="2">
    <source>
        <dbReference type="RuleBase" id="RU004241"/>
    </source>
</evidence>
<dbReference type="Gene3D" id="1.10.420.10">
    <property type="entry name" value="Peroxidase, domain 2"/>
    <property type="match status" value="1"/>
</dbReference>
<comment type="caution">
    <text evidence="5">The sequence shown here is derived from an EMBL/GenBank/DDBJ whole genome shotgun (WGS) entry which is preliminary data.</text>
</comment>
<accession>A0AAV9ICP0</accession>
<dbReference type="AlphaFoldDB" id="A0AAV9ICP0"/>
<dbReference type="SUPFAM" id="SSF48113">
    <property type="entry name" value="Heme-dependent peroxidases"/>
    <property type="match status" value="1"/>
</dbReference>
<dbReference type="InterPro" id="IPR044831">
    <property type="entry name" value="Ccp1-like"/>
</dbReference>
<dbReference type="GO" id="GO:0034599">
    <property type="term" value="P:cellular response to oxidative stress"/>
    <property type="evidence" value="ECO:0007669"/>
    <property type="project" value="InterPro"/>
</dbReference>
<dbReference type="PRINTS" id="PR00459">
    <property type="entry name" value="ASPEROXIDASE"/>
</dbReference>
<dbReference type="Gene3D" id="1.10.520.10">
    <property type="match status" value="1"/>
</dbReference>
<gene>
    <name evidence="5" type="ORF">GAYE_SCF09G3147</name>
</gene>
<dbReference type="EMBL" id="JANCYU010000029">
    <property type="protein sequence ID" value="KAK4525240.1"/>
    <property type="molecule type" value="Genomic_DNA"/>
</dbReference>
<evidence type="ECO:0000256" key="1">
    <source>
        <dbReference type="ARBA" id="ARBA00023002"/>
    </source>
</evidence>
<evidence type="ECO:0000256" key="3">
    <source>
        <dbReference type="SAM" id="MobiDB-lite"/>
    </source>
</evidence>
<dbReference type="GO" id="GO:0000302">
    <property type="term" value="P:response to reactive oxygen species"/>
    <property type="evidence" value="ECO:0007669"/>
    <property type="project" value="TreeGrafter"/>
</dbReference>
<dbReference type="PROSITE" id="PS00435">
    <property type="entry name" value="PEROXIDASE_1"/>
    <property type="match status" value="1"/>
</dbReference>
<feature type="domain" description="Plant heme peroxidase family profile" evidence="4">
    <location>
        <begin position="193"/>
        <end position="356"/>
    </location>
</feature>
<dbReference type="PROSITE" id="PS50873">
    <property type="entry name" value="PEROXIDASE_4"/>
    <property type="match status" value="1"/>
</dbReference>
<proteinExistence type="inferred from homology"/>
<organism evidence="5 6">
    <name type="scientific">Galdieria yellowstonensis</name>
    <dbReference type="NCBI Taxonomy" id="3028027"/>
    <lineage>
        <taxon>Eukaryota</taxon>
        <taxon>Rhodophyta</taxon>
        <taxon>Bangiophyceae</taxon>
        <taxon>Galdieriales</taxon>
        <taxon>Galdieriaceae</taxon>
        <taxon>Galdieria</taxon>
    </lineage>
</organism>
<dbReference type="PANTHER" id="PTHR31356:SF66">
    <property type="entry name" value="CATALASE-PEROXIDASE"/>
    <property type="match status" value="1"/>
</dbReference>
<dbReference type="PRINTS" id="PR00458">
    <property type="entry name" value="PEROXIDASE"/>
</dbReference>
<dbReference type="InterPro" id="IPR002016">
    <property type="entry name" value="Haem_peroxidase"/>
</dbReference>
<evidence type="ECO:0000313" key="6">
    <source>
        <dbReference type="Proteomes" id="UP001300502"/>
    </source>
</evidence>
<comment type="similarity">
    <text evidence="2">Belongs to the peroxidase family.</text>
</comment>
<dbReference type="GO" id="GO:0020037">
    <property type="term" value="F:heme binding"/>
    <property type="evidence" value="ECO:0007669"/>
    <property type="project" value="InterPro"/>
</dbReference>